<dbReference type="SUPFAM" id="SSF48008">
    <property type="entry name" value="GntR ligand-binding domain-like"/>
    <property type="match status" value="1"/>
</dbReference>
<dbReference type="InterPro" id="IPR008920">
    <property type="entry name" value="TF_FadR/GntR_C"/>
</dbReference>
<keyword evidence="6" id="KW-1185">Reference proteome</keyword>
<dbReference type="Pfam" id="PF00392">
    <property type="entry name" value="GntR"/>
    <property type="match status" value="1"/>
</dbReference>
<sequence length="246" mass="26656">MADAQLALPPLPPVAGRRAELVMEAVRSALDSGVMRAGVKYSVYQLAEALGVSRTPVRDALLRLEEVGLIRFEARQGFRILLPDPREIADIFAIRLALELPAVARVASICDTVLAARLAERMGALRAAAAAGDERTFAEHDQLLHDHILEAAGNGRAREIVRSLRESTRLLGASTADRTRSLFDIDAEHLPVIAAIVDNQSARAVEAMREHLTSTGRLLVTQAIHAQDSDLDSATVWADAVDQRHA</sequence>
<dbReference type="Pfam" id="PF07729">
    <property type="entry name" value="FCD"/>
    <property type="match status" value="1"/>
</dbReference>
<keyword evidence="1" id="KW-0805">Transcription regulation</keyword>
<dbReference type="InterPro" id="IPR036390">
    <property type="entry name" value="WH_DNA-bd_sf"/>
</dbReference>
<name>A0ABT3CKU4_9MYCO</name>
<evidence type="ECO:0000313" key="6">
    <source>
        <dbReference type="Proteomes" id="UP001526201"/>
    </source>
</evidence>
<accession>A0ABT3CKU4</accession>
<organism evidence="5 6">
    <name type="scientific">Mycolicibacterium komossense</name>
    <dbReference type="NCBI Taxonomy" id="1779"/>
    <lineage>
        <taxon>Bacteria</taxon>
        <taxon>Bacillati</taxon>
        <taxon>Actinomycetota</taxon>
        <taxon>Actinomycetes</taxon>
        <taxon>Mycobacteriales</taxon>
        <taxon>Mycobacteriaceae</taxon>
        <taxon>Mycolicibacterium</taxon>
    </lineage>
</organism>
<keyword evidence="3" id="KW-0804">Transcription</keyword>
<dbReference type="PANTHER" id="PTHR43537:SF5">
    <property type="entry name" value="UXU OPERON TRANSCRIPTIONAL REGULATOR"/>
    <property type="match status" value="1"/>
</dbReference>
<dbReference type="SUPFAM" id="SSF46785">
    <property type="entry name" value="Winged helix' DNA-binding domain"/>
    <property type="match status" value="1"/>
</dbReference>
<evidence type="ECO:0000259" key="4">
    <source>
        <dbReference type="PROSITE" id="PS50949"/>
    </source>
</evidence>
<evidence type="ECO:0000256" key="2">
    <source>
        <dbReference type="ARBA" id="ARBA00023125"/>
    </source>
</evidence>
<dbReference type="SMART" id="SM00895">
    <property type="entry name" value="FCD"/>
    <property type="match status" value="1"/>
</dbReference>
<evidence type="ECO:0000256" key="1">
    <source>
        <dbReference type="ARBA" id="ARBA00023015"/>
    </source>
</evidence>
<dbReference type="PANTHER" id="PTHR43537">
    <property type="entry name" value="TRANSCRIPTIONAL REGULATOR, GNTR FAMILY"/>
    <property type="match status" value="1"/>
</dbReference>
<dbReference type="RefSeq" id="WP_264071334.1">
    <property type="nucleotide sequence ID" value="NZ_JACKTY010000049.1"/>
</dbReference>
<comment type="caution">
    <text evidence="5">The sequence shown here is derived from an EMBL/GenBank/DDBJ whole genome shotgun (WGS) entry which is preliminary data.</text>
</comment>
<dbReference type="InterPro" id="IPR000524">
    <property type="entry name" value="Tscrpt_reg_HTH_GntR"/>
</dbReference>
<dbReference type="InterPro" id="IPR036388">
    <property type="entry name" value="WH-like_DNA-bd_sf"/>
</dbReference>
<proteinExistence type="predicted"/>
<dbReference type="Gene3D" id="1.10.10.10">
    <property type="entry name" value="Winged helix-like DNA-binding domain superfamily/Winged helix DNA-binding domain"/>
    <property type="match status" value="1"/>
</dbReference>
<dbReference type="Gene3D" id="1.20.120.530">
    <property type="entry name" value="GntR ligand-binding domain-like"/>
    <property type="match status" value="1"/>
</dbReference>
<dbReference type="PROSITE" id="PS50949">
    <property type="entry name" value="HTH_GNTR"/>
    <property type="match status" value="1"/>
</dbReference>
<dbReference type="EMBL" id="JACKTY010000049">
    <property type="protein sequence ID" value="MCV7230051.1"/>
    <property type="molecule type" value="Genomic_DNA"/>
</dbReference>
<keyword evidence="2" id="KW-0238">DNA-binding</keyword>
<protein>
    <submittedName>
        <fullName evidence="5">GntR family transcriptional regulator</fullName>
    </submittedName>
</protein>
<reference evidence="5 6" key="1">
    <citation type="journal article" date="2022" name="BMC Genomics">
        <title>Comparative genome analysis of mycobacteria focusing on tRNA and non-coding RNA.</title>
        <authorList>
            <person name="Behra P.R.K."/>
            <person name="Pettersson B.M.F."/>
            <person name="Ramesh M."/>
            <person name="Das S."/>
            <person name="Dasgupta S."/>
            <person name="Kirsebom L.A."/>
        </authorList>
    </citation>
    <scope>NUCLEOTIDE SEQUENCE [LARGE SCALE GENOMIC DNA]</scope>
    <source>
        <strain evidence="5 6">DSM 44078</strain>
    </source>
</reference>
<dbReference type="Proteomes" id="UP001526201">
    <property type="component" value="Unassembled WGS sequence"/>
</dbReference>
<dbReference type="SMART" id="SM00345">
    <property type="entry name" value="HTH_GNTR"/>
    <property type="match status" value="1"/>
</dbReference>
<evidence type="ECO:0000256" key="3">
    <source>
        <dbReference type="ARBA" id="ARBA00023163"/>
    </source>
</evidence>
<feature type="domain" description="HTH gntR-type" evidence="4">
    <location>
        <begin position="16"/>
        <end position="83"/>
    </location>
</feature>
<dbReference type="InterPro" id="IPR011711">
    <property type="entry name" value="GntR_C"/>
</dbReference>
<evidence type="ECO:0000313" key="5">
    <source>
        <dbReference type="EMBL" id="MCV7230051.1"/>
    </source>
</evidence>
<gene>
    <name evidence="5" type="ORF">H7J73_29000</name>
</gene>